<dbReference type="GO" id="GO:0003730">
    <property type="term" value="F:mRNA 3'-UTR binding"/>
    <property type="evidence" value="ECO:0007669"/>
    <property type="project" value="TreeGrafter"/>
</dbReference>
<dbReference type="CDD" id="cd09858">
    <property type="entry name" value="PIN_MKT1"/>
    <property type="match status" value="1"/>
</dbReference>
<dbReference type="PANTHER" id="PTHR11081">
    <property type="entry name" value="FLAP ENDONUCLEASE FAMILY MEMBER"/>
    <property type="match status" value="1"/>
</dbReference>
<dbReference type="OrthoDB" id="17262at2759"/>
<keyword evidence="1" id="KW-0810">Translation regulation</keyword>
<evidence type="ECO:0000256" key="2">
    <source>
        <dbReference type="ARBA" id="ARBA00024023"/>
    </source>
</evidence>
<dbReference type="InterPro" id="IPR022039">
    <property type="entry name" value="MKT1_C"/>
</dbReference>
<organism evidence="5 6">
    <name type="scientific">Cryomyces minteri</name>
    <dbReference type="NCBI Taxonomy" id="331657"/>
    <lineage>
        <taxon>Eukaryota</taxon>
        <taxon>Fungi</taxon>
        <taxon>Dikarya</taxon>
        <taxon>Ascomycota</taxon>
        <taxon>Pezizomycotina</taxon>
        <taxon>Dothideomycetes</taxon>
        <taxon>Dothideomycetes incertae sedis</taxon>
        <taxon>Cryomyces</taxon>
    </lineage>
</organism>
<dbReference type="AlphaFoldDB" id="A0A4U0WD75"/>
<dbReference type="STRING" id="331657.A0A4U0WD75"/>
<gene>
    <name evidence="5" type="ORF">B0A49_11774</name>
</gene>
<evidence type="ECO:0000256" key="1">
    <source>
        <dbReference type="ARBA" id="ARBA00022845"/>
    </source>
</evidence>
<reference evidence="5 6" key="1">
    <citation type="submission" date="2017-03" db="EMBL/GenBank/DDBJ databases">
        <title>Genomes of endolithic fungi from Antarctica.</title>
        <authorList>
            <person name="Coleine C."/>
            <person name="Masonjones S."/>
            <person name="Stajich J.E."/>
        </authorList>
    </citation>
    <scope>NUCLEOTIDE SEQUENCE [LARGE SCALE GENOMIC DNA]</scope>
    <source>
        <strain evidence="5 6">CCFEE 5187</strain>
    </source>
</reference>
<proteinExistence type="inferred from homology"/>
<dbReference type="InterPro" id="IPR037314">
    <property type="entry name" value="MKT1_H3TH"/>
</dbReference>
<dbReference type="EMBL" id="NAJN01001879">
    <property type="protein sequence ID" value="TKA60634.1"/>
    <property type="molecule type" value="Genomic_DNA"/>
</dbReference>
<comment type="similarity">
    <text evidence="2">Belongs to the XPG/RAD2 endonuclease family.</text>
</comment>
<evidence type="ECO:0000259" key="3">
    <source>
        <dbReference type="Pfam" id="PF12246"/>
    </source>
</evidence>
<name>A0A4U0WD75_9PEZI</name>
<protein>
    <recommendedName>
        <fullName evidence="7">XPG-I domain-containing protein</fullName>
    </recommendedName>
</protein>
<dbReference type="Pfam" id="PF12247">
    <property type="entry name" value="MKT1_N"/>
    <property type="match status" value="1"/>
</dbReference>
<evidence type="ECO:0008006" key="7">
    <source>
        <dbReference type="Google" id="ProtNLM"/>
    </source>
</evidence>
<sequence>MIRTLEQWTASLSRTGDLAQLSDLTIGIEAAHFIKLMSMDGNTREPLLPALGGQPLAFELIVENQLDTLEAHNIKALFVFSGMKVGKNDGLFRASDEASRTIGQAWHLYNNHEAKAAVDMVDTLRPESVDGLYRYLQEILHKRKIDFQVAPYSAGPQLVHLLEKEYINLIFGSTDVLLYDVESVVVELDYGAKQFRFLHRQDCLDGLGNVAPNTFVDAVLLSGSTSLPSLPQLESAPQRGNFKVQAAVELMKSSGSDGNSVCLRYKDDPQYQTLDYLARFQKSRMAIKHRIVLGESGNIEITDAQHAPADVHEFYSQQLALELYFYLSKGLIGPRVLDWRASGEIVEIAPLDTGESEEYHRLIKDQLTPLRMTTLSLLSQHVNRFYQHKDVALRCWFDRDTTQVISIRDSPDLKSLVADWNVRQSTITECASKLRDSLGQLGFAIMSLHDDNFASTTLTRRDTAKALQSKEEITRNTIWRFMHLRDYVRSDHTLTSWGRVLHAAFVKAEKAELEEAVLIAVELLRLNLLNPDNMFKVPPYHGAPYRGSETDRRHCLLISRVACLGKLRHGPIGYTGPLSRHILAYHSMTTAVRRDLRDLVEMCIATLFLAGDADREDGCRKDFAEMGLSLPFLKDHDCILGIAVKHYLDELPTHDDPTATQSRRAAVEKCANDFFPHSISFIDDLEAAWTLWDAVYAGVQSAGDDLVKNRKTWEDANNWLSVRR</sequence>
<dbReference type="InterPro" id="IPR006084">
    <property type="entry name" value="XPG/Rad2"/>
</dbReference>
<evidence type="ECO:0000259" key="4">
    <source>
        <dbReference type="Pfam" id="PF12247"/>
    </source>
</evidence>
<dbReference type="Gene3D" id="3.40.50.1010">
    <property type="entry name" value="5'-nuclease"/>
    <property type="match status" value="1"/>
</dbReference>
<dbReference type="GO" id="GO:0006417">
    <property type="term" value="P:regulation of translation"/>
    <property type="evidence" value="ECO:0007669"/>
    <property type="project" value="UniProtKB-KW"/>
</dbReference>
<comment type="caution">
    <text evidence="5">The sequence shown here is derived from an EMBL/GenBank/DDBJ whole genome shotgun (WGS) entry which is preliminary data.</text>
</comment>
<dbReference type="InterPro" id="IPR022040">
    <property type="entry name" value="MKT1_N"/>
</dbReference>
<dbReference type="SUPFAM" id="SSF88723">
    <property type="entry name" value="PIN domain-like"/>
    <property type="match status" value="1"/>
</dbReference>
<feature type="domain" description="Post-transcriptional regulator MKT1 C-terminal" evidence="3">
    <location>
        <begin position="480"/>
        <end position="721"/>
    </location>
</feature>
<feature type="domain" description="Post-transcriptional regulator MKT1 N-terminal" evidence="4">
    <location>
        <begin position="308"/>
        <end position="397"/>
    </location>
</feature>
<dbReference type="CDD" id="cd09902">
    <property type="entry name" value="H3TH_MKT1"/>
    <property type="match status" value="1"/>
</dbReference>
<accession>A0A4U0WD75</accession>
<dbReference type="Proteomes" id="UP000308768">
    <property type="component" value="Unassembled WGS sequence"/>
</dbReference>
<dbReference type="PANTHER" id="PTHR11081:SF32">
    <property type="entry name" value="POST-TRANSCRIPTIONAL REGULATOR MKT1"/>
    <property type="match status" value="1"/>
</dbReference>
<keyword evidence="6" id="KW-1185">Reference proteome</keyword>
<evidence type="ECO:0000313" key="5">
    <source>
        <dbReference type="EMBL" id="TKA60634.1"/>
    </source>
</evidence>
<dbReference type="InterPro" id="IPR029060">
    <property type="entry name" value="PIN-like_dom_sf"/>
</dbReference>
<evidence type="ECO:0000313" key="6">
    <source>
        <dbReference type="Proteomes" id="UP000308768"/>
    </source>
</evidence>
<dbReference type="Pfam" id="PF12246">
    <property type="entry name" value="MKT1_C"/>
    <property type="match status" value="1"/>
</dbReference>